<protein>
    <submittedName>
        <fullName evidence="1">Uncharacterized protein</fullName>
    </submittedName>
</protein>
<keyword evidence="2" id="KW-1185">Reference proteome</keyword>
<evidence type="ECO:0000313" key="2">
    <source>
        <dbReference type="Proteomes" id="UP000431264"/>
    </source>
</evidence>
<dbReference type="Proteomes" id="UP000431264">
    <property type="component" value="Unassembled WGS sequence"/>
</dbReference>
<gene>
    <name evidence="1" type="ORF">GOQ30_12775</name>
</gene>
<reference evidence="2" key="1">
    <citation type="submission" date="2019-05" db="EMBL/GenBank/DDBJ databases">
        <title>Flavobacterium profundi sp. nov., isolated from a deep-sea seamount.</title>
        <authorList>
            <person name="Zhang D.-C."/>
        </authorList>
    </citation>
    <scope>NUCLEOTIDE SEQUENCE [LARGE SCALE GENOMIC DNA]</scope>
    <source>
        <strain evidence="2">TP390</strain>
    </source>
</reference>
<proteinExistence type="predicted"/>
<accession>A0A6I4IT90</accession>
<name>A0A6I4IT90_9FLAO</name>
<organism evidence="1 2">
    <name type="scientific">Flavobacterium profundi</name>
    <dbReference type="NCBI Taxonomy" id="1774945"/>
    <lineage>
        <taxon>Bacteria</taxon>
        <taxon>Pseudomonadati</taxon>
        <taxon>Bacteroidota</taxon>
        <taxon>Flavobacteriia</taxon>
        <taxon>Flavobacteriales</taxon>
        <taxon>Flavobacteriaceae</taxon>
        <taxon>Flavobacterium</taxon>
    </lineage>
</organism>
<dbReference type="AlphaFoldDB" id="A0A6I4IT90"/>
<comment type="caution">
    <text evidence="1">The sequence shown here is derived from an EMBL/GenBank/DDBJ whole genome shotgun (WGS) entry which is preliminary data.</text>
</comment>
<evidence type="ECO:0000313" key="1">
    <source>
        <dbReference type="EMBL" id="MVO10038.1"/>
    </source>
</evidence>
<dbReference type="RefSeq" id="WP_157504256.1">
    <property type="nucleotide sequence ID" value="NZ_VDCZ01000010.1"/>
</dbReference>
<dbReference type="EMBL" id="WQLW01000010">
    <property type="protein sequence ID" value="MVO10038.1"/>
    <property type="molecule type" value="Genomic_DNA"/>
</dbReference>
<sequence length="56" mass="6330">MKRAILRIEKTELLSNDELKVIGGGKTKEWDLCCLKEDSSILPPFGCESWILCDGF</sequence>